<feature type="chain" id="PRO_5035722969" evidence="6">
    <location>
        <begin position="20"/>
        <end position="86"/>
    </location>
</feature>
<dbReference type="InterPro" id="IPR010682">
    <property type="entry name" value="SCRL"/>
</dbReference>
<dbReference type="EMBL" id="JAEFBK010000012">
    <property type="protein sequence ID" value="KAG7541930.1"/>
    <property type="molecule type" value="Genomic_DNA"/>
</dbReference>
<reference evidence="7 8" key="1">
    <citation type="submission" date="2020-12" db="EMBL/GenBank/DDBJ databases">
        <title>Concerted genomic and epigenomic changes stabilize Arabidopsis allopolyploids.</title>
        <authorList>
            <person name="Chen Z."/>
        </authorList>
    </citation>
    <scope>NUCLEOTIDE SEQUENCE [LARGE SCALE GENOMIC DNA]</scope>
    <source>
        <strain evidence="7">Allo738</strain>
        <tissue evidence="7">Leaf</tissue>
    </source>
</reference>
<keyword evidence="3" id="KW-0964">Secreted</keyword>
<proteinExistence type="inferred from homology"/>
<keyword evidence="8" id="KW-1185">Reference proteome</keyword>
<evidence type="ECO:0000256" key="4">
    <source>
        <dbReference type="ARBA" id="ARBA00022729"/>
    </source>
</evidence>
<dbReference type="Proteomes" id="UP000694240">
    <property type="component" value="Chromosome 12"/>
</dbReference>
<keyword evidence="4 6" id="KW-0732">Signal</keyword>
<dbReference type="GO" id="GO:0007165">
    <property type="term" value="P:signal transduction"/>
    <property type="evidence" value="ECO:0007669"/>
    <property type="project" value="InterPro"/>
</dbReference>
<evidence type="ECO:0000313" key="7">
    <source>
        <dbReference type="EMBL" id="KAG7541930.1"/>
    </source>
</evidence>
<evidence type="ECO:0000256" key="5">
    <source>
        <dbReference type="ARBA" id="ARBA00023157"/>
    </source>
</evidence>
<comment type="subcellular location">
    <subcellularLocation>
        <location evidence="1">Secreted</location>
    </subcellularLocation>
</comment>
<accession>A0A8T1YC18</accession>
<comment type="similarity">
    <text evidence="2">Belongs to the DEFL family.</text>
</comment>
<protein>
    <submittedName>
        <fullName evidence="7">Plant self-incompatibility response</fullName>
    </submittedName>
</protein>
<comment type="caution">
    <text evidence="7">The sequence shown here is derived from an EMBL/GenBank/DDBJ whole genome shotgun (WGS) entry which is preliminary data.</text>
</comment>
<gene>
    <name evidence="7" type="ORF">ISN45_Aa07g019700</name>
</gene>
<evidence type="ECO:0000256" key="2">
    <source>
        <dbReference type="ARBA" id="ARBA00006722"/>
    </source>
</evidence>
<dbReference type="PANTHER" id="PTHR34450:SF5">
    <property type="entry name" value="DEFENSIN-LIKE PROTEIN 229-RELATED"/>
    <property type="match status" value="1"/>
</dbReference>
<dbReference type="PANTHER" id="PTHR34450">
    <property type="entry name" value="DEFENSIN-LIKE PROTEIN 245-RELATED"/>
    <property type="match status" value="1"/>
</dbReference>
<dbReference type="Pfam" id="PF06876">
    <property type="entry name" value="SCRL"/>
    <property type="match status" value="1"/>
</dbReference>
<sequence length="86" mass="9325">MRSTTLLLVSCVLISFILGHTKEVEAALNPMDQCGRKDIFLGGCGSNGNKTCINDFVKKGGASNKPSSCECDNFGEEHLCRCYFPC</sequence>
<dbReference type="AlphaFoldDB" id="A0A8T1YC18"/>
<evidence type="ECO:0000256" key="1">
    <source>
        <dbReference type="ARBA" id="ARBA00004613"/>
    </source>
</evidence>
<evidence type="ECO:0000313" key="8">
    <source>
        <dbReference type="Proteomes" id="UP000694240"/>
    </source>
</evidence>
<evidence type="ECO:0000256" key="3">
    <source>
        <dbReference type="ARBA" id="ARBA00022525"/>
    </source>
</evidence>
<name>A0A8T1YC18_9BRAS</name>
<keyword evidence="5" id="KW-1015">Disulfide bond</keyword>
<evidence type="ECO:0000256" key="6">
    <source>
        <dbReference type="SAM" id="SignalP"/>
    </source>
</evidence>
<organism evidence="7 8">
    <name type="scientific">Arabidopsis thaliana x Arabidopsis arenosa</name>
    <dbReference type="NCBI Taxonomy" id="1240361"/>
    <lineage>
        <taxon>Eukaryota</taxon>
        <taxon>Viridiplantae</taxon>
        <taxon>Streptophyta</taxon>
        <taxon>Embryophyta</taxon>
        <taxon>Tracheophyta</taxon>
        <taxon>Spermatophyta</taxon>
        <taxon>Magnoliopsida</taxon>
        <taxon>eudicotyledons</taxon>
        <taxon>Gunneridae</taxon>
        <taxon>Pentapetalae</taxon>
        <taxon>rosids</taxon>
        <taxon>malvids</taxon>
        <taxon>Brassicales</taxon>
        <taxon>Brassicaceae</taxon>
        <taxon>Camelineae</taxon>
        <taxon>Arabidopsis</taxon>
    </lineage>
</organism>
<feature type="signal peptide" evidence="6">
    <location>
        <begin position="1"/>
        <end position="19"/>
    </location>
</feature>
<dbReference type="GO" id="GO:0005576">
    <property type="term" value="C:extracellular region"/>
    <property type="evidence" value="ECO:0007669"/>
    <property type="project" value="UniProtKB-SubCell"/>
</dbReference>